<evidence type="ECO:0000313" key="2">
    <source>
        <dbReference type="EMBL" id="MDC0692462.1"/>
    </source>
</evidence>
<organism evidence="2 3">
    <name type="scientific">Klebsiella pasteurii</name>
    <dbReference type="NCBI Taxonomy" id="2587529"/>
    <lineage>
        <taxon>Bacteria</taxon>
        <taxon>Pseudomonadati</taxon>
        <taxon>Pseudomonadota</taxon>
        <taxon>Gammaproteobacteria</taxon>
        <taxon>Enterobacterales</taxon>
        <taxon>Enterobacteriaceae</taxon>
        <taxon>Klebsiella/Raoultella group</taxon>
        <taxon>Klebsiella</taxon>
    </lineage>
</organism>
<dbReference type="InterPro" id="IPR055871">
    <property type="entry name" value="DUF7448"/>
</dbReference>
<dbReference type="Pfam" id="PF24240">
    <property type="entry name" value="DUF7448"/>
    <property type="match status" value="1"/>
</dbReference>
<reference evidence="2 3" key="1">
    <citation type="submission" date="2023-01" db="EMBL/GenBank/DDBJ databases">
        <authorList>
            <person name="Dale J."/>
        </authorList>
    </citation>
    <scope>NUCLEOTIDE SEQUENCE [LARGE SCALE GENOMIC DNA]</scope>
    <source>
        <strain evidence="2 3">2022EL-01098</strain>
    </source>
</reference>
<name>A0ABT5CLU9_9ENTR</name>
<dbReference type="Proteomes" id="UP001221816">
    <property type="component" value="Unassembled WGS sequence"/>
</dbReference>
<comment type="caution">
    <text evidence="2">The sequence shown here is derived from an EMBL/GenBank/DDBJ whole genome shotgun (WGS) entry which is preliminary data.</text>
</comment>
<feature type="domain" description="DUF7448" evidence="1">
    <location>
        <begin position="8"/>
        <end position="114"/>
    </location>
</feature>
<protein>
    <recommendedName>
        <fullName evidence="1">DUF7448 domain-containing protein</fullName>
    </recommendedName>
</protein>
<accession>A0ABT5CLU9</accession>
<dbReference type="EMBL" id="JAQNDI010000003">
    <property type="protein sequence ID" value="MDC0692462.1"/>
    <property type="molecule type" value="Genomic_DNA"/>
</dbReference>
<evidence type="ECO:0000259" key="1">
    <source>
        <dbReference type="Pfam" id="PF24240"/>
    </source>
</evidence>
<keyword evidence="3" id="KW-1185">Reference proteome</keyword>
<evidence type="ECO:0000313" key="3">
    <source>
        <dbReference type="Proteomes" id="UP001221816"/>
    </source>
</evidence>
<dbReference type="RefSeq" id="WP_047935277.1">
    <property type="nucleotide sequence ID" value="NZ_JAQNDH010000006.1"/>
</dbReference>
<sequence>MSVTVINEMLDKIFVSVEKNNEGTELVFRHGWINTFTFFHVYDCCESVWIEDVEGDLSDLEDSPLLEAEVVSNKDETDTNVSRTWTFFKFGTAKGHVVVRWCGESNGYYSESVSLRITSRIDF</sequence>
<gene>
    <name evidence="2" type="ORF">PIK62_07350</name>
</gene>
<proteinExistence type="predicted"/>